<organism evidence="2 3">
    <name type="scientific">Strongylus vulgaris</name>
    <name type="common">Blood worm</name>
    <dbReference type="NCBI Taxonomy" id="40348"/>
    <lineage>
        <taxon>Eukaryota</taxon>
        <taxon>Metazoa</taxon>
        <taxon>Ecdysozoa</taxon>
        <taxon>Nematoda</taxon>
        <taxon>Chromadorea</taxon>
        <taxon>Rhabditida</taxon>
        <taxon>Rhabditina</taxon>
        <taxon>Rhabditomorpha</taxon>
        <taxon>Strongyloidea</taxon>
        <taxon>Strongylidae</taxon>
        <taxon>Strongylus</taxon>
    </lineage>
</organism>
<sequence length="71" mass="7821">MVSTRREDGDSTRSMSMENSDSERPHSPDVLTVGSRTSDRPTVTASSRRTVFRNTSTNSSTSSRNSRGVRV</sequence>
<feature type="compositionally biased region" description="Polar residues" evidence="1">
    <location>
        <begin position="34"/>
        <end position="45"/>
    </location>
</feature>
<dbReference type="OrthoDB" id="10505070at2759"/>
<reference evidence="2 3" key="1">
    <citation type="submission" date="2018-11" db="EMBL/GenBank/DDBJ databases">
        <authorList>
            <consortium name="Pathogen Informatics"/>
        </authorList>
    </citation>
    <scope>NUCLEOTIDE SEQUENCE [LARGE SCALE GENOMIC DNA]</scope>
</reference>
<evidence type="ECO:0000313" key="2">
    <source>
        <dbReference type="EMBL" id="VDM81886.1"/>
    </source>
</evidence>
<name>A0A3P7JEV6_STRVU</name>
<evidence type="ECO:0000256" key="1">
    <source>
        <dbReference type="SAM" id="MobiDB-lite"/>
    </source>
</evidence>
<dbReference type="AlphaFoldDB" id="A0A3P7JEV6"/>
<feature type="non-terminal residue" evidence="2">
    <location>
        <position position="71"/>
    </location>
</feature>
<keyword evidence="3" id="KW-1185">Reference proteome</keyword>
<dbReference type="EMBL" id="UYYB01115037">
    <property type="protein sequence ID" value="VDM81886.1"/>
    <property type="molecule type" value="Genomic_DNA"/>
</dbReference>
<gene>
    <name evidence="2" type="ORF">SVUK_LOCUS16884</name>
</gene>
<dbReference type="Proteomes" id="UP000270094">
    <property type="component" value="Unassembled WGS sequence"/>
</dbReference>
<evidence type="ECO:0000313" key="3">
    <source>
        <dbReference type="Proteomes" id="UP000270094"/>
    </source>
</evidence>
<feature type="compositionally biased region" description="Low complexity" evidence="1">
    <location>
        <begin position="46"/>
        <end position="71"/>
    </location>
</feature>
<proteinExistence type="predicted"/>
<feature type="region of interest" description="Disordered" evidence="1">
    <location>
        <begin position="1"/>
        <end position="71"/>
    </location>
</feature>
<accession>A0A3P7JEV6</accession>
<feature type="compositionally biased region" description="Basic and acidic residues" evidence="1">
    <location>
        <begin position="1"/>
        <end position="11"/>
    </location>
</feature>
<protein>
    <submittedName>
        <fullName evidence="2">Uncharacterized protein</fullName>
    </submittedName>
</protein>